<gene>
    <name evidence="1" type="ORF">DI487_07195</name>
</gene>
<accession>A0A2U8QUA4</accession>
<dbReference type="InterPro" id="IPR029044">
    <property type="entry name" value="Nucleotide-diphossugar_trans"/>
</dbReference>
<dbReference type="Proteomes" id="UP000245429">
    <property type="component" value="Chromosome"/>
</dbReference>
<keyword evidence="2" id="KW-1185">Reference proteome</keyword>
<dbReference type="OrthoDB" id="1351853at2"/>
<dbReference type="RefSeq" id="WP_109569037.1">
    <property type="nucleotide sequence ID" value="NZ_CP029463.1"/>
</dbReference>
<evidence type="ECO:0000313" key="2">
    <source>
        <dbReference type="Proteomes" id="UP000245429"/>
    </source>
</evidence>
<protein>
    <recommendedName>
        <fullName evidence="3">Glycosyltransferase 2-like domain-containing protein</fullName>
    </recommendedName>
</protein>
<dbReference type="EMBL" id="CP029463">
    <property type="protein sequence ID" value="AWM13669.1"/>
    <property type="molecule type" value="Genomic_DNA"/>
</dbReference>
<evidence type="ECO:0008006" key="3">
    <source>
        <dbReference type="Google" id="ProtNLM"/>
    </source>
</evidence>
<name>A0A2U8QUA4_9FLAO</name>
<sequence length="275" mass="32970">MKNSTKLNIIFRTCDKVNAVHGSPRPFDLDKKELIKICFLSLVDSLKAIEHSIFIVADDLSEEMIRFFEAFKVEMIHGKYGNDNSLRECFRLAASLPDDEFVYFCEDDYLHTSDCFSEIVTLIEEYRTIYPGDIKVKQLLRKRELLLFRMKRYFKKPEFLVFPCDYPDRYAPFYMEKSFIFKTKTLHWRQIRDITFTFLVKTNTFKKHRKVFERSANRANDRFLSRKLLGNKFFYSKLLGLSPLPSLSCHMHRETMSYVVDWEKVVKDYREKLKK</sequence>
<evidence type="ECO:0000313" key="1">
    <source>
        <dbReference type="EMBL" id="AWM13669.1"/>
    </source>
</evidence>
<organism evidence="1 2">
    <name type="scientific">Flavobacterium sediminis</name>
    <dbReference type="NCBI Taxonomy" id="2201181"/>
    <lineage>
        <taxon>Bacteria</taxon>
        <taxon>Pseudomonadati</taxon>
        <taxon>Bacteroidota</taxon>
        <taxon>Flavobacteriia</taxon>
        <taxon>Flavobacteriales</taxon>
        <taxon>Flavobacteriaceae</taxon>
        <taxon>Flavobacterium</taxon>
    </lineage>
</organism>
<dbReference type="SUPFAM" id="SSF53448">
    <property type="entry name" value="Nucleotide-diphospho-sugar transferases"/>
    <property type="match status" value="1"/>
</dbReference>
<dbReference type="KEGG" id="fse:DI487_07195"/>
<reference evidence="1 2" key="1">
    <citation type="submission" date="2018-05" db="EMBL/GenBank/DDBJ databases">
        <title>Flavobacterium sp. MEBiC07310.</title>
        <authorList>
            <person name="Baek K."/>
        </authorList>
    </citation>
    <scope>NUCLEOTIDE SEQUENCE [LARGE SCALE GENOMIC DNA]</scope>
    <source>
        <strain evidence="1 2">MEBiC07310</strain>
    </source>
</reference>
<dbReference type="AlphaFoldDB" id="A0A2U8QUA4"/>
<proteinExistence type="predicted"/>